<feature type="region of interest" description="Disordered" evidence="1">
    <location>
        <begin position="169"/>
        <end position="208"/>
    </location>
</feature>
<name>A0AAE0HSV9_9PEZI</name>
<dbReference type="EMBL" id="JAUEDM010000009">
    <property type="protein sequence ID" value="KAK3312250.1"/>
    <property type="molecule type" value="Genomic_DNA"/>
</dbReference>
<reference evidence="2" key="1">
    <citation type="journal article" date="2023" name="Mol. Phylogenet. Evol.">
        <title>Genome-scale phylogeny and comparative genomics of the fungal order Sordariales.</title>
        <authorList>
            <person name="Hensen N."/>
            <person name="Bonometti L."/>
            <person name="Westerberg I."/>
            <person name="Brannstrom I.O."/>
            <person name="Guillou S."/>
            <person name="Cros-Aarteil S."/>
            <person name="Calhoun S."/>
            <person name="Haridas S."/>
            <person name="Kuo A."/>
            <person name="Mondo S."/>
            <person name="Pangilinan J."/>
            <person name="Riley R."/>
            <person name="LaButti K."/>
            <person name="Andreopoulos B."/>
            <person name="Lipzen A."/>
            <person name="Chen C."/>
            <person name="Yan M."/>
            <person name="Daum C."/>
            <person name="Ng V."/>
            <person name="Clum A."/>
            <person name="Steindorff A."/>
            <person name="Ohm R.A."/>
            <person name="Martin F."/>
            <person name="Silar P."/>
            <person name="Natvig D.O."/>
            <person name="Lalanne C."/>
            <person name="Gautier V."/>
            <person name="Ament-Velasquez S.L."/>
            <person name="Kruys A."/>
            <person name="Hutchinson M.I."/>
            <person name="Powell A.J."/>
            <person name="Barry K."/>
            <person name="Miller A.N."/>
            <person name="Grigoriev I.V."/>
            <person name="Debuchy R."/>
            <person name="Gladieux P."/>
            <person name="Hiltunen Thoren M."/>
            <person name="Johannesson H."/>
        </authorList>
    </citation>
    <scope>NUCLEOTIDE SEQUENCE</scope>
    <source>
        <strain evidence="2">CBS 118394</strain>
    </source>
</reference>
<organism evidence="2 3">
    <name type="scientific">Apodospora peruviana</name>
    <dbReference type="NCBI Taxonomy" id="516989"/>
    <lineage>
        <taxon>Eukaryota</taxon>
        <taxon>Fungi</taxon>
        <taxon>Dikarya</taxon>
        <taxon>Ascomycota</taxon>
        <taxon>Pezizomycotina</taxon>
        <taxon>Sordariomycetes</taxon>
        <taxon>Sordariomycetidae</taxon>
        <taxon>Sordariales</taxon>
        <taxon>Lasiosphaeriaceae</taxon>
        <taxon>Apodospora</taxon>
    </lineage>
</organism>
<gene>
    <name evidence="2" type="ORF">B0H66DRAFT_595860</name>
</gene>
<reference evidence="2" key="2">
    <citation type="submission" date="2023-06" db="EMBL/GenBank/DDBJ databases">
        <authorList>
            <consortium name="Lawrence Berkeley National Laboratory"/>
            <person name="Haridas S."/>
            <person name="Hensen N."/>
            <person name="Bonometti L."/>
            <person name="Westerberg I."/>
            <person name="Brannstrom I.O."/>
            <person name="Guillou S."/>
            <person name="Cros-Aarteil S."/>
            <person name="Calhoun S."/>
            <person name="Kuo A."/>
            <person name="Mondo S."/>
            <person name="Pangilinan J."/>
            <person name="Riley R."/>
            <person name="Labutti K."/>
            <person name="Andreopoulos B."/>
            <person name="Lipzen A."/>
            <person name="Chen C."/>
            <person name="Yanf M."/>
            <person name="Daum C."/>
            <person name="Ng V."/>
            <person name="Clum A."/>
            <person name="Steindorff A."/>
            <person name="Ohm R."/>
            <person name="Martin F."/>
            <person name="Silar P."/>
            <person name="Natvig D."/>
            <person name="Lalanne C."/>
            <person name="Gautier V."/>
            <person name="Ament-Velasquez S.L."/>
            <person name="Kruys A."/>
            <person name="Hutchinson M.I."/>
            <person name="Powell A.J."/>
            <person name="Barry K."/>
            <person name="Miller A.N."/>
            <person name="Grigoriev I.V."/>
            <person name="Debuchy R."/>
            <person name="Gladieux P."/>
            <person name="Thoren M.H."/>
            <person name="Johannesson H."/>
        </authorList>
    </citation>
    <scope>NUCLEOTIDE SEQUENCE</scope>
    <source>
        <strain evidence="2">CBS 118394</strain>
    </source>
</reference>
<keyword evidence="3" id="KW-1185">Reference proteome</keyword>
<protein>
    <submittedName>
        <fullName evidence="2">Uncharacterized protein</fullName>
    </submittedName>
</protein>
<dbReference type="AlphaFoldDB" id="A0AAE0HSV9"/>
<evidence type="ECO:0000256" key="1">
    <source>
        <dbReference type="SAM" id="MobiDB-lite"/>
    </source>
</evidence>
<evidence type="ECO:0000313" key="3">
    <source>
        <dbReference type="Proteomes" id="UP001283341"/>
    </source>
</evidence>
<comment type="caution">
    <text evidence="2">The sequence shown here is derived from an EMBL/GenBank/DDBJ whole genome shotgun (WGS) entry which is preliminary data.</text>
</comment>
<feature type="compositionally biased region" description="Basic and acidic residues" evidence="1">
    <location>
        <begin position="184"/>
        <end position="193"/>
    </location>
</feature>
<sequence length="332" mass="36078">MVQLNGGWDPLGLKGFMEMLLLRYVERVGLMVHAASPLEPDAAADGESGGDSRVLTAVVTSSPADNATIASSAAVFRTGDTVGEWPKLKVPRERQWRVSDPGRYACSSSWTIFTRALTQSQTQFQQTSAPGQIQRVLQTGVPRYLPTCIQGHPSVLTLELYPPRQQLPNTLPALLDPSTAKSAPDNKVKEELAKASSPPSAPDGLFPPEAAIDKVDPLMVFDIRRLSPSCQLLPISKSQLACKHARHVEKKASSADEIETLFLSQHQVAQVGWCHGYCVGAVCAVRRTSGTNHEGAGGWPPPHPACACHRTPERLVQGLESFRIRQHWGQTQ</sequence>
<proteinExistence type="predicted"/>
<dbReference type="Proteomes" id="UP001283341">
    <property type="component" value="Unassembled WGS sequence"/>
</dbReference>
<accession>A0AAE0HSV9</accession>
<evidence type="ECO:0000313" key="2">
    <source>
        <dbReference type="EMBL" id="KAK3312250.1"/>
    </source>
</evidence>